<keyword evidence="2" id="KW-1185">Reference proteome</keyword>
<dbReference type="EMBL" id="CP068046">
    <property type="protein sequence ID" value="QQR39463.1"/>
    <property type="molecule type" value="Genomic_DNA"/>
</dbReference>
<protein>
    <submittedName>
        <fullName evidence="1">Uncharacterized protein</fullName>
    </submittedName>
</protein>
<name>A0ABX7C6Q0_9HYPH</name>
<evidence type="ECO:0000313" key="2">
    <source>
        <dbReference type="Proteomes" id="UP000595857"/>
    </source>
</evidence>
<organism evidence="1 2">
    <name type="scientific">Devosia rhizoryzae</name>
    <dbReference type="NCBI Taxonomy" id="2774137"/>
    <lineage>
        <taxon>Bacteria</taxon>
        <taxon>Pseudomonadati</taxon>
        <taxon>Pseudomonadota</taxon>
        <taxon>Alphaproteobacteria</taxon>
        <taxon>Hyphomicrobiales</taxon>
        <taxon>Devosiaceae</taxon>
        <taxon>Devosia</taxon>
    </lineage>
</organism>
<evidence type="ECO:0000313" key="1">
    <source>
        <dbReference type="EMBL" id="QQR39463.1"/>
    </source>
</evidence>
<accession>A0ABX7C6Q0</accession>
<dbReference type="Proteomes" id="UP000595857">
    <property type="component" value="Chromosome"/>
</dbReference>
<dbReference type="RefSeq" id="WP_201633646.1">
    <property type="nucleotide sequence ID" value="NZ_CP068046.1"/>
</dbReference>
<sequence length="206" mass="23230">MVSLPVYSTLFSCLHDEPDFVGSLGRGTHYSVLRSVEWLDVIREPLLTPQIHDFAVIWDEDHDTRVISAIERIYMAGLLSPVQFVGERKGLLSVILASRFFFHGDGGALEQYRKAVSEIASNLGFDSWTSEIGTFDRQLGSPHQTDPVGIINDTDEKVETYLRNIDNLWGLGTRNFEPERDTLYPGLFQLEPPSFTKPLPFPASRS</sequence>
<gene>
    <name evidence="1" type="ORF">JI748_00095</name>
</gene>
<reference evidence="1 2" key="1">
    <citation type="submission" date="2021-01" db="EMBL/GenBank/DDBJ databases">
        <title>Genome seq and assembly of Devosia sp. LEGU1.</title>
        <authorList>
            <person name="Chhetri G."/>
        </authorList>
    </citation>
    <scope>NUCLEOTIDE SEQUENCE [LARGE SCALE GENOMIC DNA]</scope>
    <source>
        <strain evidence="1 2">LEGU1</strain>
    </source>
</reference>
<proteinExistence type="predicted"/>